<comment type="caution">
    <text evidence="1">The sequence shown here is derived from an EMBL/GenBank/DDBJ whole genome shotgun (WGS) entry which is preliminary data.</text>
</comment>
<dbReference type="AlphaFoldDB" id="A0A4Z2FVI1"/>
<sequence>MPGEPFGYRLDERVDETRFGVRGGEEGLLPVCCYVEWPRAQVVKGAENHREESISAKSCRMVLSASPFLEGPERDVLKWAAACHGHQSTT</sequence>
<evidence type="ECO:0000313" key="1">
    <source>
        <dbReference type="EMBL" id="TNN44322.1"/>
    </source>
</evidence>
<reference evidence="1 2" key="1">
    <citation type="submission" date="2019-03" db="EMBL/GenBank/DDBJ databases">
        <title>First draft genome of Liparis tanakae, snailfish: a comprehensive survey of snailfish specific genes.</title>
        <authorList>
            <person name="Kim W."/>
            <person name="Song I."/>
            <person name="Jeong J.-H."/>
            <person name="Kim D."/>
            <person name="Kim S."/>
            <person name="Ryu S."/>
            <person name="Song J.Y."/>
            <person name="Lee S.K."/>
        </authorList>
    </citation>
    <scope>NUCLEOTIDE SEQUENCE [LARGE SCALE GENOMIC DNA]</scope>
    <source>
        <tissue evidence="1">Muscle</tissue>
    </source>
</reference>
<protein>
    <submittedName>
        <fullName evidence="1">Uncharacterized protein</fullName>
    </submittedName>
</protein>
<accession>A0A4Z2FVI1</accession>
<dbReference type="EMBL" id="SRLO01000912">
    <property type="protein sequence ID" value="TNN44322.1"/>
    <property type="molecule type" value="Genomic_DNA"/>
</dbReference>
<proteinExistence type="predicted"/>
<organism evidence="1 2">
    <name type="scientific">Liparis tanakae</name>
    <name type="common">Tanaka's snailfish</name>
    <dbReference type="NCBI Taxonomy" id="230148"/>
    <lineage>
        <taxon>Eukaryota</taxon>
        <taxon>Metazoa</taxon>
        <taxon>Chordata</taxon>
        <taxon>Craniata</taxon>
        <taxon>Vertebrata</taxon>
        <taxon>Euteleostomi</taxon>
        <taxon>Actinopterygii</taxon>
        <taxon>Neopterygii</taxon>
        <taxon>Teleostei</taxon>
        <taxon>Neoteleostei</taxon>
        <taxon>Acanthomorphata</taxon>
        <taxon>Eupercaria</taxon>
        <taxon>Perciformes</taxon>
        <taxon>Cottioidei</taxon>
        <taxon>Cottales</taxon>
        <taxon>Liparidae</taxon>
        <taxon>Liparis</taxon>
    </lineage>
</organism>
<keyword evidence="2" id="KW-1185">Reference proteome</keyword>
<dbReference type="Proteomes" id="UP000314294">
    <property type="component" value="Unassembled WGS sequence"/>
</dbReference>
<name>A0A4Z2FVI1_9TELE</name>
<gene>
    <name evidence="1" type="ORF">EYF80_045485</name>
</gene>
<evidence type="ECO:0000313" key="2">
    <source>
        <dbReference type="Proteomes" id="UP000314294"/>
    </source>
</evidence>